<evidence type="ECO:0000313" key="2">
    <source>
        <dbReference type="EMBL" id="KAJ1103640.1"/>
    </source>
</evidence>
<accession>A0AAV7MTN5</accession>
<keyword evidence="3" id="KW-1185">Reference proteome</keyword>
<feature type="region of interest" description="Disordered" evidence="1">
    <location>
        <begin position="94"/>
        <end position="113"/>
    </location>
</feature>
<dbReference type="Proteomes" id="UP001066276">
    <property type="component" value="Chromosome 9"/>
</dbReference>
<dbReference type="AlphaFoldDB" id="A0AAV7MTN5"/>
<comment type="caution">
    <text evidence="2">The sequence shown here is derived from an EMBL/GenBank/DDBJ whole genome shotgun (WGS) entry which is preliminary data.</text>
</comment>
<organism evidence="2 3">
    <name type="scientific">Pleurodeles waltl</name>
    <name type="common">Iberian ribbed newt</name>
    <dbReference type="NCBI Taxonomy" id="8319"/>
    <lineage>
        <taxon>Eukaryota</taxon>
        <taxon>Metazoa</taxon>
        <taxon>Chordata</taxon>
        <taxon>Craniata</taxon>
        <taxon>Vertebrata</taxon>
        <taxon>Euteleostomi</taxon>
        <taxon>Amphibia</taxon>
        <taxon>Batrachia</taxon>
        <taxon>Caudata</taxon>
        <taxon>Salamandroidea</taxon>
        <taxon>Salamandridae</taxon>
        <taxon>Pleurodelinae</taxon>
        <taxon>Pleurodeles</taxon>
    </lineage>
</organism>
<gene>
    <name evidence="2" type="ORF">NDU88_001061</name>
</gene>
<evidence type="ECO:0000256" key="1">
    <source>
        <dbReference type="SAM" id="MobiDB-lite"/>
    </source>
</evidence>
<name>A0AAV7MTN5_PLEWA</name>
<protein>
    <submittedName>
        <fullName evidence="2">Uncharacterized protein</fullName>
    </submittedName>
</protein>
<dbReference type="EMBL" id="JANPWB010000013">
    <property type="protein sequence ID" value="KAJ1103640.1"/>
    <property type="molecule type" value="Genomic_DNA"/>
</dbReference>
<proteinExistence type="predicted"/>
<evidence type="ECO:0000313" key="3">
    <source>
        <dbReference type="Proteomes" id="UP001066276"/>
    </source>
</evidence>
<sequence>MLGERGTRDSHKLHPDLAEPLPCGPGALSLLQFTKTAALTLAGGRWMDPRPKASCRMLVGAIGEQDTQGAHRLHPDLAGPLPCCPGALTPRPLTNTATLTRHSPGQQCSLKDS</sequence>
<reference evidence="2" key="1">
    <citation type="journal article" date="2022" name="bioRxiv">
        <title>Sequencing and chromosome-scale assembly of the giantPleurodeles waltlgenome.</title>
        <authorList>
            <person name="Brown T."/>
            <person name="Elewa A."/>
            <person name="Iarovenko S."/>
            <person name="Subramanian E."/>
            <person name="Araus A.J."/>
            <person name="Petzold A."/>
            <person name="Susuki M."/>
            <person name="Suzuki K.-i.T."/>
            <person name="Hayashi T."/>
            <person name="Toyoda A."/>
            <person name="Oliveira C."/>
            <person name="Osipova E."/>
            <person name="Leigh N.D."/>
            <person name="Simon A."/>
            <person name="Yun M.H."/>
        </authorList>
    </citation>
    <scope>NUCLEOTIDE SEQUENCE</scope>
    <source>
        <strain evidence="2">20211129_DDA</strain>
        <tissue evidence="2">Liver</tissue>
    </source>
</reference>